<reference evidence="2" key="1">
    <citation type="submission" date="2023-02" db="EMBL/GenBank/DDBJ databases">
        <title>Tahibacter soli sp. nov. isolated from soil.</title>
        <authorList>
            <person name="Baek J.H."/>
            <person name="Lee J.K."/>
            <person name="Choi D.G."/>
            <person name="Jeon C.O."/>
        </authorList>
    </citation>
    <scope>NUCLEOTIDE SEQUENCE</scope>
    <source>
        <strain evidence="2">BL</strain>
    </source>
</reference>
<gene>
    <name evidence="2" type="ORF">OD750_005595</name>
</gene>
<accession>A0A9X4BG09</accession>
<comment type="caution">
    <text evidence="2">The sequence shown here is derived from an EMBL/GenBank/DDBJ whole genome shotgun (WGS) entry which is preliminary data.</text>
</comment>
<feature type="transmembrane region" description="Helical" evidence="1">
    <location>
        <begin position="103"/>
        <end position="127"/>
    </location>
</feature>
<dbReference type="EMBL" id="JAOVZO020000003">
    <property type="protein sequence ID" value="MDC8012015.1"/>
    <property type="molecule type" value="Genomic_DNA"/>
</dbReference>
<keyword evidence="1" id="KW-1133">Transmembrane helix</keyword>
<evidence type="ECO:0000313" key="2">
    <source>
        <dbReference type="EMBL" id="MDC8012015.1"/>
    </source>
</evidence>
<sequence>MTTLVQPALDTPQTNHWKRFGHWSGEAWRLFRRAPLRFVLLAALPLFVEAIIQAVPRVGIVLSKCLVPVVGMWVLCMIDAKARGDRFAPGAALRAIAERPLHVVAYAAIALVVFAFQLGAAAIVGGVDQAIALATGNVAELHFSRREFALILAGGALPAVLTMFAVPRIALTNDRVVDALGEGLAFLLRNGKPVAVYTLCTLELTALMVAQPLVAIVVLPWFSLIAYTAWRDVAAA</sequence>
<organism evidence="2 3">
    <name type="scientific">Tahibacter soli</name>
    <dbReference type="NCBI Taxonomy" id="2983605"/>
    <lineage>
        <taxon>Bacteria</taxon>
        <taxon>Pseudomonadati</taxon>
        <taxon>Pseudomonadota</taxon>
        <taxon>Gammaproteobacteria</taxon>
        <taxon>Lysobacterales</taxon>
        <taxon>Rhodanobacteraceae</taxon>
        <taxon>Tahibacter</taxon>
    </lineage>
</organism>
<dbReference type="AlphaFoldDB" id="A0A9X4BG09"/>
<keyword evidence="1" id="KW-0472">Membrane</keyword>
<feature type="transmembrane region" description="Helical" evidence="1">
    <location>
        <begin position="38"/>
        <end position="55"/>
    </location>
</feature>
<feature type="transmembrane region" description="Helical" evidence="1">
    <location>
        <begin position="194"/>
        <end position="222"/>
    </location>
</feature>
<evidence type="ECO:0000313" key="3">
    <source>
        <dbReference type="Proteomes" id="UP001139971"/>
    </source>
</evidence>
<name>A0A9X4BG09_9GAMM</name>
<dbReference type="Proteomes" id="UP001139971">
    <property type="component" value="Unassembled WGS sequence"/>
</dbReference>
<keyword evidence="3" id="KW-1185">Reference proteome</keyword>
<dbReference type="RefSeq" id="WP_263543278.1">
    <property type="nucleotide sequence ID" value="NZ_JAOVZO020000003.1"/>
</dbReference>
<evidence type="ECO:0008006" key="4">
    <source>
        <dbReference type="Google" id="ProtNLM"/>
    </source>
</evidence>
<evidence type="ECO:0000256" key="1">
    <source>
        <dbReference type="SAM" id="Phobius"/>
    </source>
</evidence>
<protein>
    <recommendedName>
        <fullName evidence="4">DUF2189 domain-containing protein</fullName>
    </recommendedName>
</protein>
<keyword evidence="1" id="KW-0812">Transmembrane</keyword>
<feature type="transmembrane region" description="Helical" evidence="1">
    <location>
        <begin position="147"/>
        <end position="166"/>
    </location>
</feature>
<proteinExistence type="predicted"/>